<dbReference type="InterPro" id="IPR020846">
    <property type="entry name" value="MFS_dom"/>
</dbReference>
<keyword evidence="5 7" id="KW-0472">Membrane</keyword>
<evidence type="ECO:0000313" key="9">
    <source>
        <dbReference type="EMBL" id="MFC0567651.1"/>
    </source>
</evidence>
<keyword evidence="10" id="KW-1185">Reference proteome</keyword>
<feature type="transmembrane region" description="Helical" evidence="7">
    <location>
        <begin position="421"/>
        <end position="444"/>
    </location>
</feature>
<feature type="transmembrane region" description="Helical" evidence="7">
    <location>
        <begin position="66"/>
        <end position="85"/>
    </location>
</feature>
<feature type="transmembrane region" description="Helical" evidence="7">
    <location>
        <begin position="491"/>
        <end position="509"/>
    </location>
</feature>
<accession>A0ABV6P3X0</accession>
<dbReference type="CDD" id="cd17502">
    <property type="entry name" value="MFS_Azr1_MDR_like"/>
    <property type="match status" value="1"/>
</dbReference>
<feature type="transmembrane region" description="Helical" evidence="7">
    <location>
        <begin position="155"/>
        <end position="173"/>
    </location>
</feature>
<dbReference type="PANTHER" id="PTHR23501">
    <property type="entry name" value="MAJOR FACILITATOR SUPERFAMILY"/>
    <property type="match status" value="1"/>
</dbReference>
<dbReference type="RefSeq" id="WP_377342971.1">
    <property type="nucleotide sequence ID" value="NZ_JBHLUE010000026.1"/>
</dbReference>
<evidence type="ECO:0000256" key="6">
    <source>
        <dbReference type="SAM" id="MobiDB-lite"/>
    </source>
</evidence>
<name>A0ABV6P3X0_9ACTN</name>
<keyword evidence="2" id="KW-0813">Transport</keyword>
<feature type="transmembrane region" description="Helical" evidence="7">
    <location>
        <begin position="218"/>
        <end position="236"/>
    </location>
</feature>
<dbReference type="PRINTS" id="PR01036">
    <property type="entry name" value="TCRTETB"/>
</dbReference>
<comment type="caution">
    <text evidence="9">The sequence shown here is derived from an EMBL/GenBank/DDBJ whole genome shotgun (WGS) entry which is preliminary data.</text>
</comment>
<feature type="compositionally biased region" description="Gly residues" evidence="6">
    <location>
        <begin position="7"/>
        <end position="18"/>
    </location>
</feature>
<feature type="domain" description="Major facilitator superfamily (MFS) profile" evidence="8">
    <location>
        <begin position="32"/>
        <end position="514"/>
    </location>
</feature>
<evidence type="ECO:0000256" key="7">
    <source>
        <dbReference type="SAM" id="Phobius"/>
    </source>
</evidence>
<gene>
    <name evidence="9" type="ORF">ACFFHU_26370</name>
</gene>
<dbReference type="PROSITE" id="PS50850">
    <property type="entry name" value="MFS"/>
    <property type="match status" value="1"/>
</dbReference>
<dbReference type="InterPro" id="IPR011701">
    <property type="entry name" value="MFS"/>
</dbReference>
<proteinExistence type="predicted"/>
<feature type="transmembrane region" description="Helical" evidence="7">
    <location>
        <begin position="122"/>
        <end position="143"/>
    </location>
</feature>
<reference evidence="9 10" key="1">
    <citation type="submission" date="2024-09" db="EMBL/GenBank/DDBJ databases">
        <authorList>
            <person name="Sun Q."/>
            <person name="Mori K."/>
        </authorList>
    </citation>
    <scope>NUCLEOTIDE SEQUENCE [LARGE SCALE GENOMIC DNA]</scope>
    <source>
        <strain evidence="9 10">TBRC 2205</strain>
    </source>
</reference>
<evidence type="ECO:0000256" key="4">
    <source>
        <dbReference type="ARBA" id="ARBA00022989"/>
    </source>
</evidence>
<feature type="transmembrane region" description="Helical" evidence="7">
    <location>
        <begin position="185"/>
        <end position="206"/>
    </location>
</feature>
<evidence type="ECO:0000256" key="3">
    <source>
        <dbReference type="ARBA" id="ARBA00022692"/>
    </source>
</evidence>
<evidence type="ECO:0000256" key="5">
    <source>
        <dbReference type="ARBA" id="ARBA00023136"/>
    </source>
</evidence>
<feature type="transmembrane region" description="Helical" evidence="7">
    <location>
        <begin position="318"/>
        <end position="339"/>
    </location>
</feature>
<evidence type="ECO:0000256" key="1">
    <source>
        <dbReference type="ARBA" id="ARBA00004429"/>
    </source>
</evidence>
<evidence type="ECO:0000256" key="2">
    <source>
        <dbReference type="ARBA" id="ARBA00022448"/>
    </source>
</evidence>
<keyword evidence="4 7" id="KW-1133">Transmembrane helix</keyword>
<feature type="transmembrane region" description="Helical" evidence="7">
    <location>
        <begin position="242"/>
        <end position="265"/>
    </location>
</feature>
<feature type="region of interest" description="Disordered" evidence="6">
    <location>
        <begin position="1"/>
        <end position="22"/>
    </location>
</feature>
<evidence type="ECO:0000313" key="10">
    <source>
        <dbReference type="Proteomes" id="UP001589894"/>
    </source>
</evidence>
<dbReference type="Gene3D" id="1.20.1720.10">
    <property type="entry name" value="Multidrug resistance protein D"/>
    <property type="match status" value="1"/>
</dbReference>
<feature type="transmembrane region" description="Helical" evidence="7">
    <location>
        <begin position="285"/>
        <end position="306"/>
    </location>
</feature>
<feature type="transmembrane region" description="Helical" evidence="7">
    <location>
        <begin position="351"/>
        <end position="369"/>
    </location>
</feature>
<dbReference type="InterPro" id="IPR036259">
    <property type="entry name" value="MFS_trans_sf"/>
</dbReference>
<dbReference type="EMBL" id="JBHLUE010000026">
    <property type="protein sequence ID" value="MFC0567651.1"/>
    <property type="molecule type" value="Genomic_DNA"/>
</dbReference>
<organism evidence="9 10">
    <name type="scientific">Plantactinospora siamensis</name>
    <dbReference type="NCBI Taxonomy" id="555372"/>
    <lineage>
        <taxon>Bacteria</taxon>
        <taxon>Bacillati</taxon>
        <taxon>Actinomycetota</taxon>
        <taxon>Actinomycetes</taxon>
        <taxon>Micromonosporales</taxon>
        <taxon>Micromonosporaceae</taxon>
        <taxon>Plantactinospora</taxon>
    </lineage>
</organism>
<dbReference type="SUPFAM" id="SSF103473">
    <property type="entry name" value="MFS general substrate transporter"/>
    <property type="match status" value="1"/>
</dbReference>
<dbReference type="Gene3D" id="1.20.1250.20">
    <property type="entry name" value="MFS general substrate transporter like domains"/>
    <property type="match status" value="1"/>
</dbReference>
<keyword evidence="3 7" id="KW-0812">Transmembrane</keyword>
<dbReference type="Pfam" id="PF07690">
    <property type="entry name" value="MFS_1"/>
    <property type="match status" value="1"/>
</dbReference>
<dbReference type="Proteomes" id="UP001589894">
    <property type="component" value="Unassembled WGS sequence"/>
</dbReference>
<evidence type="ECO:0000259" key="8">
    <source>
        <dbReference type="PROSITE" id="PS50850"/>
    </source>
</evidence>
<sequence>MVATSAAGGGPGPAGTGDTGRRVGFRSDRGPVLAAVMLSTGLVALDSTIIATAVPSIVGDFGGFAQFPWLFSIYLLTQAVTVPIYGKLADSLGRKPLMFLGIGLFLVGSILCGVAWSMPALIVARAVQGMGAGAVQPMSMTIVGDLYTVQERARVQGYLASVWGISAVIGPTLGGVFSEYLSWRWIFYLNLPLGAVAAWALARHFTERVTRTRHRLDYAGAALLTTGFGLLILGLLEGGVAWRWLSAPSVLILAVGVLALAAFLLVERRAAEPVMPLWVFGRRVLIGGSLTALCVGALTIGLSSYLPTYAEGVLGASALVAGFALAAMTVGWPLAASLAGRIYLRIGFRNTALIGGVFVITGAVLTTLLGPDSTVWAAAGAAFVLGVGLGLTASPTLVAVQSVVGWDRRGVVTGANMFSRSLGSAVGAAVFGAIANATLAHRFAHPPAGVRGQLPRHADASSAVLGGRGGSTEPAVAEYVRRSLYLATHHVFIALAVLAVLGLGALALMPRRSEQLTFD</sequence>
<feature type="transmembrane region" description="Helical" evidence="7">
    <location>
        <begin position="97"/>
        <end position="116"/>
    </location>
</feature>
<dbReference type="PANTHER" id="PTHR23501:SF191">
    <property type="entry name" value="VACUOLAR BASIC AMINO ACID TRANSPORTER 4"/>
    <property type="match status" value="1"/>
</dbReference>
<feature type="transmembrane region" description="Helical" evidence="7">
    <location>
        <begin position="375"/>
        <end position="400"/>
    </location>
</feature>
<comment type="subcellular location">
    <subcellularLocation>
        <location evidence="1">Cell inner membrane</location>
        <topology evidence="1">Multi-pass membrane protein</topology>
    </subcellularLocation>
</comment>
<protein>
    <submittedName>
        <fullName evidence="9">MDR family MFS transporter</fullName>
    </submittedName>
</protein>
<feature type="transmembrane region" description="Helical" evidence="7">
    <location>
        <begin position="32"/>
        <end position="54"/>
    </location>
</feature>